<dbReference type="PRINTS" id="PR00682">
    <property type="entry name" value="IPNSYNTHASE"/>
</dbReference>
<dbReference type="EMBL" id="JAVXUO010000704">
    <property type="protein sequence ID" value="KAK2989796.1"/>
    <property type="molecule type" value="Genomic_DNA"/>
</dbReference>
<dbReference type="FunFam" id="2.60.120.330:FF:000012">
    <property type="entry name" value="Gibberellin 20 oxidase 1"/>
    <property type="match status" value="1"/>
</dbReference>
<evidence type="ECO:0000313" key="7">
    <source>
        <dbReference type="Proteomes" id="UP001187471"/>
    </source>
</evidence>
<protein>
    <recommendedName>
        <fullName evidence="4">Fe2OG dioxygenase domain-containing protein</fullName>
    </recommendedName>
</protein>
<reference evidence="5" key="1">
    <citation type="submission" date="2022-12" db="EMBL/GenBank/DDBJ databases">
        <title>Draft genome assemblies for two species of Escallonia (Escalloniales).</title>
        <authorList>
            <person name="Chanderbali A."/>
            <person name="Dervinis C."/>
            <person name="Anghel I."/>
            <person name="Soltis D."/>
            <person name="Soltis P."/>
            <person name="Zapata F."/>
        </authorList>
    </citation>
    <scope>NUCLEOTIDE SEQUENCE</scope>
    <source>
        <strain evidence="5">UCBG92.1500</strain>
        <tissue evidence="5">Leaf</tissue>
    </source>
</reference>
<feature type="domain" description="Fe2OG dioxygenase" evidence="4">
    <location>
        <begin position="179"/>
        <end position="281"/>
    </location>
</feature>
<evidence type="ECO:0000256" key="3">
    <source>
        <dbReference type="RuleBase" id="RU003682"/>
    </source>
</evidence>
<name>A0AA88QMB1_9ASTE</name>
<dbReference type="GO" id="GO:0046872">
    <property type="term" value="F:metal ion binding"/>
    <property type="evidence" value="ECO:0007669"/>
    <property type="project" value="UniProtKB-KW"/>
</dbReference>
<dbReference type="Proteomes" id="UP001187471">
    <property type="component" value="Unassembled WGS sequence"/>
</dbReference>
<evidence type="ECO:0000259" key="4">
    <source>
        <dbReference type="PROSITE" id="PS51471"/>
    </source>
</evidence>
<dbReference type="InterPro" id="IPR027443">
    <property type="entry name" value="IPNS-like_sf"/>
</dbReference>
<dbReference type="Pfam" id="PF14226">
    <property type="entry name" value="DIOX_N"/>
    <property type="match status" value="1"/>
</dbReference>
<evidence type="ECO:0000313" key="6">
    <source>
        <dbReference type="EMBL" id="KAK2989796.1"/>
    </source>
</evidence>
<comment type="similarity">
    <text evidence="3">Belongs to the iron/ascorbate-dependent oxidoreductase family.</text>
</comment>
<dbReference type="PROSITE" id="PS51471">
    <property type="entry name" value="FE2OG_OXY"/>
    <property type="match status" value="1"/>
</dbReference>
<sequence>MENTDAPSFKTVPVIDDIPVIDLSKEINNGGIAGLLGEISNACEKWGVFQVINHGVPLELHAKFELVVKEFFKQPSDEKRKLRKDIDAVNPYDYGYEEFAENVKNWKEVFDFPLEKKRPSCNPKKPRDQIHSWPEFPSEFKEACENYGQEMEKLAYRLLELISLSLGLPKHRLNGFFKDHTSMGRLIHCPPCPQPHLALGTHEHADIGALTILFQDDAGGLEAKRTSDGEWFRVKFVPNAYVVNVGDMLEVWSNKKYVSLVHRAKVTSTRERFSVPFFFNPAYYVVMEPIEELTNEDNPAKYKTFTWEEYYVSRKFANLKNPKKVALRLAHFKVEE</sequence>
<dbReference type="PANTHER" id="PTHR47990">
    <property type="entry name" value="2-OXOGLUTARATE (2OG) AND FE(II)-DEPENDENT OXYGENASE SUPERFAMILY PROTEIN-RELATED"/>
    <property type="match status" value="1"/>
</dbReference>
<keyword evidence="2 3" id="KW-0408">Iron</keyword>
<dbReference type="InterPro" id="IPR044861">
    <property type="entry name" value="IPNS-like_FE2OG_OXY"/>
</dbReference>
<evidence type="ECO:0000256" key="2">
    <source>
        <dbReference type="ARBA" id="ARBA00023004"/>
    </source>
</evidence>
<dbReference type="EMBL" id="JAVXUO010002422">
    <property type="protein sequence ID" value="KAK2973384.1"/>
    <property type="molecule type" value="Genomic_DNA"/>
</dbReference>
<accession>A0AA88QMB1</accession>
<dbReference type="SUPFAM" id="SSF51197">
    <property type="entry name" value="Clavaminate synthase-like"/>
    <property type="match status" value="1"/>
</dbReference>
<keyword evidence="1 3" id="KW-0479">Metal-binding</keyword>
<keyword evidence="3" id="KW-0560">Oxidoreductase</keyword>
<evidence type="ECO:0000313" key="5">
    <source>
        <dbReference type="EMBL" id="KAK2973384.1"/>
    </source>
</evidence>
<dbReference type="InterPro" id="IPR050231">
    <property type="entry name" value="Iron_ascorbate_oxido_reductase"/>
</dbReference>
<evidence type="ECO:0000256" key="1">
    <source>
        <dbReference type="ARBA" id="ARBA00022723"/>
    </source>
</evidence>
<dbReference type="AlphaFoldDB" id="A0AA88QMB1"/>
<keyword evidence="7" id="KW-1185">Reference proteome</keyword>
<dbReference type="InterPro" id="IPR005123">
    <property type="entry name" value="Oxoglu/Fe-dep_dioxygenase_dom"/>
</dbReference>
<gene>
    <name evidence="6" type="ORF">RJ640_022567</name>
    <name evidence="5" type="ORF">RJ640_024867</name>
</gene>
<dbReference type="Pfam" id="PF03171">
    <property type="entry name" value="2OG-FeII_Oxy"/>
    <property type="match status" value="1"/>
</dbReference>
<dbReference type="GO" id="GO:0016705">
    <property type="term" value="F:oxidoreductase activity, acting on paired donors, with incorporation or reduction of molecular oxygen"/>
    <property type="evidence" value="ECO:0007669"/>
    <property type="project" value="UniProtKB-ARBA"/>
</dbReference>
<organism evidence="5 7">
    <name type="scientific">Escallonia rubra</name>
    <dbReference type="NCBI Taxonomy" id="112253"/>
    <lineage>
        <taxon>Eukaryota</taxon>
        <taxon>Viridiplantae</taxon>
        <taxon>Streptophyta</taxon>
        <taxon>Embryophyta</taxon>
        <taxon>Tracheophyta</taxon>
        <taxon>Spermatophyta</taxon>
        <taxon>Magnoliopsida</taxon>
        <taxon>eudicotyledons</taxon>
        <taxon>Gunneridae</taxon>
        <taxon>Pentapetalae</taxon>
        <taxon>asterids</taxon>
        <taxon>campanulids</taxon>
        <taxon>Escalloniales</taxon>
        <taxon>Escalloniaceae</taxon>
        <taxon>Escallonia</taxon>
    </lineage>
</organism>
<comment type="caution">
    <text evidence="5">The sequence shown here is derived from an EMBL/GenBank/DDBJ whole genome shotgun (WGS) entry which is preliminary data.</text>
</comment>
<dbReference type="Gene3D" id="2.60.120.330">
    <property type="entry name" value="B-lactam Antibiotic, Isopenicillin N Synthase, Chain"/>
    <property type="match status" value="1"/>
</dbReference>
<dbReference type="InterPro" id="IPR026992">
    <property type="entry name" value="DIOX_N"/>
</dbReference>
<proteinExistence type="inferred from homology"/>